<keyword evidence="2" id="KW-1185">Reference proteome</keyword>
<sequence>MWKAAIQSDQSTGHSCRAKSSLWKRKYQPFRNHVEYNWRHDTEAADAGPKEVASARTPNCQSRGAAELFERPSVKECEFSRSPVRWSVVQADIAFPSPAQQNGGQAVGSPQVRPSPRPRPPQNFAAGVNNIQAVPGGTGGTSNINAGARPAPNPASAAFIHRLCTQAGINLQQFQSMNQQQQQAFLTTQANIMRQQTSRAQGGNGGGTPNPLGAAAAPGIGRPQQQAQGSPAMPALQAPPIINGMNAQHASQLPAGSMQNQAQAAAALTAAAAGNNPALQARLLQMRAQGHAIPQGLQNQLAAAVQNVGQGGNMQGGGQGTNGMMGQLPQTQGTGNQNGPAMNNQSPHVLPNSLPSAQQGPAQNTVFPGLPNGPGTPGTVNGLNAANGSSPGEQQRAFQEIQNILANLPEFMKMKDENRLNEQQMKMLDHIVKIKGPGFFQQQQINRSQQAATQLQAQRQLHQQNQQQQRQQSLGTPGQPQENLTLHAHQQHALYRQLQNMQQHQMLQANGNMDSQQIPNINNQNGTAMTPRPPALGLNGQGVATPNSQGTSSPVTMNTPVSMGTPSGSTTGSATAAMAFKKIEDMSDEKRNQFFKNTPPIRRSYFTHIRGLPEEQRRELFTRKPAISSAYQEYIREVNMQQLRNAQQARASPLHANALPYNAGPTTMASPVVNNQILNVNDASLNNTPGQMPGSLPVPLPNLQLPANRQRLLNQAQARQAQPGPGGSIPNGLQQSGQMPLMGMNPQMQQVQNQMTAATAAQVAAFKAQVQNQASLPLGVSQSPRSLQGTPQIGQNAVLPSNVRAGTPNRVASLAGNGLASRQGSINGSPQLNSSPGMANTNIMSGMSLPSNGMLAMSGVTQAMSQQQLQAQLAQIGQQAQAQLQANMQNQGQGQLGMPLSLPGAPVGNQMLRPGMMPPPMPVGSQGLLPPGMLPPGLGGPLNQSQAAQMAQMQARGRPMGFPAPNAIQQQQQQQQQGQSVECPPVSVDVQISQVLPASVNTLPSMTRYPDTKPLHTSLTGGLAAGMTLGLPPHLQRPPSMGRYLAQFQRETAMSGVGKLAMKGTIFEKLKSISKDGDEAEDDVGTTVSVVDPVVKEEKAVVPAVTEEGIAEASTSPKTSKRKLADLAEDLYPRVEISEAAEDVLLELADEFIDSCIEFGCRLAKHRKARKLEVQDIQFHLGREYDINIPGFSSDAIRMDRLRNELKSAATSGAGPNGGMRAQRLAAVAQARAQLRQQVKAAKVAAAAVTSTTTTAPTGDVHTETSLPPTQSKIVVKT</sequence>
<gene>
    <name evidence="1" type="ORF">QFC24_002560</name>
</gene>
<evidence type="ECO:0000313" key="1">
    <source>
        <dbReference type="EMBL" id="KAJ9125776.1"/>
    </source>
</evidence>
<accession>A0ACC2XQX0</accession>
<comment type="caution">
    <text evidence="1">The sequence shown here is derived from an EMBL/GenBank/DDBJ whole genome shotgun (WGS) entry which is preliminary data.</text>
</comment>
<dbReference type="EMBL" id="JASBWV010000007">
    <property type="protein sequence ID" value="KAJ9125776.1"/>
    <property type="molecule type" value="Genomic_DNA"/>
</dbReference>
<evidence type="ECO:0000313" key="2">
    <source>
        <dbReference type="Proteomes" id="UP001234202"/>
    </source>
</evidence>
<protein>
    <submittedName>
        <fullName evidence="1">Uncharacterized protein</fullName>
    </submittedName>
</protein>
<organism evidence="1 2">
    <name type="scientific">Naganishia onofrii</name>
    <dbReference type="NCBI Taxonomy" id="1851511"/>
    <lineage>
        <taxon>Eukaryota</taxon>
        <taxon>Fungi</taxon>
        <taxon>Dikarya</taxon>
        <taxon>Basidiomycota</taxon>
        <taxon>Agaricomycotina</taxon>
        <taxon>Tremellomycetes</taxon>
        <taxon>Filobasidiales</taxon>
        <taxon>Filobasidiaceae</taxon>
        <taxon>Naganishia</taxon>
    </lineage>
</organism>
<name>A0ACC2XQX0_9TREE</name>
<reference evidence="1" key="1">
    <citation type="submission" date="2023-04" db="EMBL/GenBank/DDBJ databases">
        <title>Draft Genome sequencing of Naganishia species isolated from polar environments using Oxford Nanopore Technology.</title>
        <authorList>
            <person name="Leo P."/>
            <person name="Venkateswaran K."/>
        </authorList>
    </citation>
    <scope>NUCLEOTIDE SEQUENCE</scope>
    <source>
        <strain evidence="1">DBVPG 5303</strain>
    </source>
</reference>
<dbReference type="Proteomes" id="UP001234202">
    <property type="component" value="Unassembled WGS sequence"/>
</dbReference>
<proteinExistence type="predicted"/>